<proteinExistence type="predicted"/>
<dbReference type="GO" id="GO:0031146">
    <property type="term" value="P:SCF-dependent proteasomal ubiquitin-dependent protein catabolic process"/>
    <property type="evidence" value="ECO:0007669"/>
    <property type="project" value="TreeGrafter"/>
</dbReference>
<sequence length="470" mass="52712">MDSVLCDELLQEIFHRLPPLCSAKVSLVCKRWLRLLRSSTSSLTLYFSPTSYNSTTINSLSSFLSEHPCLFSLSLTLPTDCPTSSAVHVLLCAAASCPNLRLLRFLSTPVSPFSLFNLSNSCNHLSSLTISLSRPLYFHWVKFFNSLKHLSLFLANPSTQFNSLYVNEMNEILDVELGLESLSLSGIRPGDFGLNFLWRNCKSIKKLQLKSCESLGDNASFLGFIMRQKGLQEVELRTCRSIVDGVLMKLAENCISLDFLLVYDGGGSEGLHQFISQNKCKLRKLDFRLPLDLYDGHLIAISENLNFRSLVSLRLQSCCLVTGEGLKALGRVMGNVLEELALINCDIVERESGLLTTLGQDLKRLRKLDLSYNEMLLDREFISMLVSCNCLSELKLRGCNRLTSLSVNSMIRNCKLLQSVDITSCCGIEVEAVELFLLNTPQLRKVQVEQSKISNVARTWLMNKFIEVVA</sequence>
<dbReference type="SUPFAM" id="SSF52047">
    <property type="entry name" value="RNI-like"/>
    <property type="match status" value="1"/>
</dbReference>
<dbReference type="GO" id="GO:0019005">
    <property type="term" value="C:SCF ubiquitin ligase complex"/>
    <property type="evidence" value="ECO:0007669"/>
    <property type="project" value="TreeGrafter"/>
</dbReference>
<dbReference type="Proteomes" id="UP000834106">
    <property type="component" value="Chromosome 1"/>
</dbReference>
<dbReference type="PANTHER" id="PTHR13318:SF77">
    <property type="entry name" value="F-BOX DOMAIN-CONTAINING PROTEIN"/>
    <property type="match status" value="1"/>
</dbReference>
<dbReference type="Pfam" id="PF00646">
    <property type="entry name" value="F-box"/>
    <property type="match status" value="1"/>
</dbReference>
<organism evidence="2 3">
    <name type="scientific">Fraxinus pennsylvanica</name>
    <dbReference type="NCBI Taxonomy" id="56036"/>
    <lineage>
        <taxon>Eukaryota</taxon>
        <taxon>Viridiplantae</taxon>
        <taxon>Streptophyta</taxon>
        <taxon>Embryophyta</taxon>
        <taxon>Tracheophyta</taxon>
        <taxon>Spermatophyta</taxon>
        <taxon>Magnoliopsida</taxon>
        <taxon>eudicotyledons</taxon>
        <taxon>Gunneridae</taxon>
        <taxon>Pentapetalae</taxon>
        <taxon>asterids</taxon>
        <taxon>lamiids</taxon>
        <taxon>Lamiales</taxon>
        <taxon>Oleaceae</taxon>
        <taxon>Oleeae</taxon>
        <taxon>Fraxinus</taxon>
    </lineage>
</organism>
<evidence type="ECO:0000313" key="3">
    <source>
        <dbReference type="Proteomes" id="UP000834106"/>
    </source>
</evidence>
<dbReference type="InterPro" id="IPR032675">
    <property type="entry name" value="LRR_dom_sf"/>
</dbReference>
<dbReference type="AlphaFoldDB" id="A0AAD2DHT4"/>
<name>A0AAD2DHT4_9LAMI</name>
<protein>
    <recommendedName>
        <fullName evidence="1">F-box domain-containing protein</fullName>
    </recommendedName>
</protein>
<evidence type="ECO:0000313" key="2">
    <source>
        <dbReference type="EMBL" id="CAI9752623.1"/>
    </source>
</evidence>
<dbReference type="InterPro" id="IPR001810">
    <property type="entry name" value="F-box_dom"/>
</dbReference>
<dbReference type="PANTHER" id="PTHR13318">
    <property type="entry name" value="PARTNER OF PAIRED, ISOFORM B-RELATED"/>
    <property type="match status" value="1"/>
</dbReference>
<reference evidence="2" key="1">
    <citation type="submission" date="2023-05" db="EMBL/GenBank/DDBJ databases">
        <authorList>
            <person name="Huff M."/>
        </authorList>
    </citation>
    <scope>NUCLEOTIDE SEQUENCE</scope>
</reference>
<dbReference type="SMART" id="SM00256">
    <property type="entry name" value="FBOX"/>
    <property type="match status" value="1"/>
</dbReference>
<accession>A0AAD2DHT4</accession>
<keyword evidence="3" id="KW-1185">Reference proteome</keyword>
<dbReference type="InterPro" id="IPR036047">
    <property type="entry name" value="F-box-like_dom_sf"/>
</dbReference>
<gene>
    <name evidence="2" type="ORF">FPE_LOCUS54</name>
</gene>
<dbReference type="SMART" id="SM00367">
    <property type="entry name" value="LRR_CC"/>
    <property type="match status" value="6"/>
</dbReference>
<evidence type="ECO:0000259" key="1">
    <source>
        <dbReference type="SMART" id="SM00256"/>
    </source>
</evidence>
<dbReference type="SUPFAM" id="SSF81383">
    <property type="entry name" value="F-box domain"/>
    <property type="match status" value="1"/>
</dbReference>
<dbReference type="Gene3D" id="3.80.10.10">
    <property type="entry name" value="Ribonuclease Inhibitor"/>
    <property type="match status" value="3"/>
</dbReference>
<feature type="domain" description="F-box" evidence="1">
    <location>
        <begin position="5"/>
        <end position="45"/>
    </location>
</feature>
<dbReference type="InterPro" id="IPR006553">
    <property type="entry name" value="Leu-rich_rpt_Cys-con_subtyp"/>
</dbReference>
<dbReference type="EMBL" id="OU503036">
    <property type="protein sequence ID" value="CAI9752623.1"/>
    <property type="molecule type" value="Genomic_DNA"/>
</dbReference>